<evidence type="ECO:0000313" key="8">
    <source>
        <dbReference type="Proteomes" id="UP000253034"/>
    </source>
</evidence>
<evidence type="ECO:0000256" key="4">
    <source>
        <dbReference type="SAM" id="Coils"/>
    </source>
</evidence>
<evidence type="ECO:0000313" key="7">
    <source>
        <dbReference type="EMBL" id="RCX11254.1"/>
    </source>
</evidence>
<name>A0A369AUW9_9FIRM</name>
<reference evidence="7 8" key="1">
    <citation type="submission" date="2018-07" db="EMBL/GenBank/DDBJ databases">
        <title>Genomic Encyclopedia of Type Strains, Phase IV (KMG-IV): sequencing the most valuable type-strain genomes for metagenomic binning, comparative biology and taxonomic classification.</title>
        <authorList>
            <person name="Goeker M."/>
        </authorList>
    </citation>
    <scope>NUCLEOTIDE SEQUENCE [LARGE SCALE GENOMIC DNA]</scope>
    <source>
        <strain evidence="7 8">DSM 27016</strain>
    </source>
</reference>
<keyword evidence="5" id="KW-0812">Transmembrane</keyword>
<dbReference type="Proteomes" id="UP000253034">
    <property type="component" value="Unassembled WGS sequence"/>
</dbReference>
<accession>A0A369AUW9</accession>
<dbReference type="PROSITE" id="PS50111">
    <property type="entry name" value="CHEMOTAXIS_TRANSDUC_2"/>
    <property type="match status" value="1"/>
</dbReference>
<keyword evidence="8" id="KW-1185">Reference proteome</keyword>
<keyword evidence="5" id="KW-0472">Membrane</keyword>
<feature type="coiled-coil region" evidence="4">
    <location>
        <begin position="173"/>
        <end position="207"/>
    </location>
</feature>
<evidence type="ECO:0000256" key="3">
    <source>
        <dbReference type="PROSITE-ProRule" id="PRU00284"/>
    </source>
</evidence>
<keyword evidence="5" id="KW-1133">Transmembrane helix</keyword>
<dbReference type="SUPFAM" id="SSF58104">
    <property type="entry name" value="Methyl-accepting chemotaxis protein (MCP) signaling domain"/>
    <property type="match status" value="1"/>
</dbReference>
<proteinExistence type="inferred from homology"/>
<dbReference type="EMBL" id="QPJT01000026">
    <property type="protein sequence ID" value="RCX11254.1"/>
    <property type="molecule type" value="Genomic_DNA"/>
</dbReference>
<feature type="domain" description="Methyl-accepting transducer" evidence="6">
    <location>
        <begin position="130"/>
        <end position="387"/>
    </location>
</feature>
<dbReference type="Gene3D" id="1.10.287.950">
    <property type="entry name" value="Methyl-accepting chemotaxis protein"/>
    <property type="match status" value="1"/>
</dbReference>
<dbReference type="AlphaFoldDB" id="A0A369AUW9"/>
<dbReference type="GO" id="GO:0006935">
    <property type="term" value="P:chemotaxis"/>
    <property type="evidence" value="ECO:0007669"/>
    <property type="project" value="InterPro"/>
</dbReference>
<dbReference type="InterPro" id="IPR004089">
    <property type="entry name" value="MCPsignal_dom"/>
</dbReference>
<dbReference type="GO" id="GO:0004888">
    <property type="term" value="F:transmembrane signaling receptor activity"/>
    <property type="evidence" value="ECO:0007669"/>
    <property type="project" value="InterPro"/>
</dbReference>
<keyword evidence="1 3" id="KW-0807">Transducer</keyword>
<feature type="transmembrane region" description="Helical" evidence="5">
    <location>
        <begin position="39"/>
        <end position="58"/>
    </location>
</feature>
<sequence length="413" mass="44494">MKVLKFRSLRMKILCPILFVLICGISLICIFTHLNVFHYYIICPAAAILMAIPIFIHINMCVKPFLLLGESVRKSISQNFKTGIYLSDTTELGVLAEELNNAANMLNGLMSSFTETFYVIHSSMEEILTSSKHMSSSAEQTSNTVSELARGAMEQACSTEKGSSVINDIVEGLVQIVSDMKKSEDLIEKAEELVAASRSLVDKQEIKMKENKQISSNVNEAMNVLSQKSQEIGEILNAIEQIADQTNLLSLNAAIEAARAGEQGKGFAVVANEVKTLADQSGTSVKRISHIISDVQIGVAHAVQEIRKSEAAAISQEIALNESLDVFNQISESIASVAGNIKSVYNSANLLAGEAQNAGGAINDIAAVSEQTAAGTEEISASIEEQTAASALISECVEELSERIKDSLKLFKA</sequence>
<evidence type="ECO:0000256" key="1">
    <source>
        <dbReference type="ARBA" id="ARBA00023224"/>
    </source>
</evidence>
<evidence type="ECO:0000256" key="5">
    <source>
        <dbReference type="SAM" id="Phobius"/>
    </source>
</evidence>
<dbReference type="PANTHER" id="PTHR32089">
    <property type="entry name" value="METHYL-ACCEPTING CHEMOTAXIS PROTEIN MCPB"/>
    <property type="match status" value="1"/>
</dbReference>
<organism evidence="7 8">
    <name type="scientific">Anaerobacterium chartisolvens</name>
    <dbReference type="NCBI Taxonomy" id="1297424"/>
    <lineage>
        <taxon>Bacteria</taxon>
        <taxon>Bacillati</taxon>
        <taxon>Bacillota</taxon>
        <taxon>Clostridia</taxon>
        <taxon>Eubacteriales</taxon>
        <taxon>Oscillospiraceae</taxon>
        <taxon>Anaerobacterium</taxon>
    </lineage>
</organism>
<dbReference type="GO" id="GO:0007165">
    <property type="term" value="P:signal transduction"/>
    <property type="evidence" value="ECO:0007669"/>
    <property type="project" value="UniProtKB-KW"/>
</dbReference>
<protein>
    <submittedName>
        <fullName evidence="7">Methyl-accepting chemotaxis protein</fullName>
    </submittedName>
</protein>
<comment type="caution">
    <text evidence="7">The sequence shown here is derived from an EMBL/GenBank/DDBJ whole genome shotgun (WGS) entry which is preliminary data.</text>
</comment>
<gene>
    <name evidence="7" type="ORF">DFR58_12627</name>
</gene>
<comment type="similarity">
    <text evidence="2">Belongs to the methyl-accepting chemotaxis (MCP) protein family.</text>
</comment>
<evidence type="ECO:0000259" key="6">
    <source>
        <dbReference type="PROSITE" id="PS50111"/>
    </source>
</evidence>
<dbReference type="GO" id="GO:0016020">
    <property type="term" value="C:membrane"/>
    <property type="evidence" value="ECO:0007669"/>
    <property type="project" value="InterPro"/>
</dbReference>
<dbReference type="Pfam" id="PF00015">
    <property type="entry name" value="MCPsignal"/>
    <property type="match status" value="1"/>
</dbReference>
<dbReference type="SMART" id="SM00283">
    <property type="entry name" value="MA"/>
    <property type="match status" value="1"/>
</dbReference>
<dbReference type="InterPro" id="IPR004090">
    <property type="entry name" value="Chemotax_Me-accpt_rcpt"/>
</dbReference>
<keyword evidence="4" id="KW-0175">Coiled coil</keyword>
<dbReference type="PANTHER" id="PTHR32089:SF112">
    <property type="entry name" value="LYSOZYME-LIKE PROTEIN-RELATED"/>
    <property type="match status" value="1"/>
</dbReference>
<evidence type="ECO:0000256" key="2">
    <source>
        <dbReference type="ARBA" id="ARBA00029447"/>
    </source>
</evidence>
<feature type="transmembrane region" description="Helical" evidence="5">
    <location>
        <begin position="12"/>
        <end position="33"/>
    </location>
</feature>
<dbReference type="PRINTS" id="PR00260">
    <property type="entry name" value="CHEMTRNSDUCR"/>
</dbReference>